<keyword evidence="2" id="KW-1185">Reference proteome</keyword>
<evidence type="ECO:0000313" key="1">
    <source>
        <dbReference type="EMBL" id="KAJ1889845.1"/>
    </source>
</evidence>
<dbReference type="EMBL" id="JANBPG010001461">
    <property type="protein sequence ID" value="KAJ1889845.1"/>
    <property type="molecule type" value="Genomic_DNA"/>
</dbReference>
<dbReference type="EC" id="2.3.1.12" evidence="1"/>
<accession>A0ACC1IDZ2</accession>
<organism evidence="1 2">
    <name type="scientific">Kickxella alabastrina</name>
    <dbReference type="NCBI Taxonomy" id="61397"/>
    <lineage>
        <taxon>Eukaryota</taxon>
        <taxon>Fungi</taxon>
        <taxon>Fungi incertae sedis</taxon>
        <taxon>Zoopagomycota</taxon>
        <taxon>Kickxellomycotina</taxon>
        <taxon>Kickxellomycetes</taxon>
        <taxon>Kickxellales</taxon>
        <taxon>Kickxellaceae</taxon>
        <taxon>Kickxella</taxon>
    </lineage>
</organism>
<dbReference type="Proteomes" id="UP001150581">
    <property type="component" value="Unassembled WGS sequence"/>
</dbReference>
<keyword evidence="1" id="KW-0012">Acyltransferase</keyword>
<proteinExistence type="predicted"/>
<sequence length="461" mass="46841">MFARISIARRTARTVAARFHTAVVNAEASQFTMPALSPTMTEGGIARWEKKEGESFSAGDLLVQIETDKAQMDVEAQDDGVLVKILVPEGTQGVSVNSPIAIIAEDGDDIGSIDIAGLSAKKATPASADSVPKAAPAPAPTPAHVATPAAKPAAAVAAAVQSHGAEDNSAQGKLAPAAAFAIHANHISNASEIQGSGPKGRVLKGDVLQFLKEGKAVINKDQSASTAASAKATPASTPAKKPAAAGSTDAETAFLVQSLEPSVLRYLAELELAKKSTTVQVPAEKLVKLIKSNKALTDSAFALRAAALALHQVSLSKDGNTRVGIAVEGSRAPSVIEITDASTASVLDLAAAIKEAKKAGKAAAEFPAVVLAPEGLYTPETLPKATTVIVVGKPHDVVSSSDASAALDNALNELIGGAVRALPAKKTSSAIDISVISESPAAAAYASKIKAFLSNPELLTF</sequence>
<evidence type="ECO:0000313" key="2">
    <source>
        <dbReference type="Proteomes" id="UP001150581"/>
    </source>
</evidence>
<name>A0ACC1IDZ2_9FUNG</name>
<reference evidence="1" key="1">
    <citation type="submission" date="2022-07" db="EMBL/GenBank/DDBJ databases">
        <title>Phylogenomic reconstructions and comparative analyses of Kickxellomycotina fungi.</title>
        <authorList>
            <person name="Reynolds N.K."/>
            <person name="Stajich J.E."/>
            <person name="Barry K."/>
            <person name="Grigoriev I.V."/>
            <person name="Crous P."/>
            <person name="Smith M.E."/>
        </authorList>
    </citation>
    <scope>NUCLEOTIDE SEQUENCE</scope>
    <source>
        <strain evidence="1">Benny 63K</strain>
    </source>
</reference>
<gene>
    <name evidence="1" type="primary">PDX1_2</name>
    <name evidence="1" type="ORF">LPJ66_007815</name>
</gene>
<comment type="caution">
    <text evidence="1">The sequence shown here is derived from an EMBL/GenBank/DDBJ whole genome shotgun (WGS) entry which is preliminary data.</text>
</comment>
<protein>
    <submittedName>
        <fullName evidence="1">Pyridoxine biosynthesis protein</fullName>
        <ecNumber evidence="1">2.3.1.12</ecNumber>
    </submittedName>
</protein>
<keyword evidence="1" id="KW-0808">Transferase</keyword>